<reference evidence="1 2" key="1">
    <citation type="submission" date="2016-06" db="EMBL/GenBank/DDBJ databases">
        <authorList>
            <consortium name="Pathogen Informatics"/>
        </authorList>
    </citation>
    <scope>NUCLEOTIDE SEQUENCE [LARGE SCALE GENOMIC DNA]</scope>
    <source>
        <strain evidence="1">PocGH01</strain>
    </source>
</reference>
<proteinExistence type="predicted"/>
<sequence>MEREGSQGGLVELSQTYSSNLPSKIFYNDMQKEYPDLSKYSKQCDINIVDKNIDDIKNICKRILRYLENNRLLIDNKTQYDVCVLLNYWIHDTLTEILGPVNTSDDINSAFYILDQIWKHPNEHLKITNYYNKCQPNFDIFKNDDWKKRKELYEYYVDYSTLHGTAKSFTSQCETYYNKIEEKKPIYEYFDELCISKPDKCPDFYHNCKNYNPKLVLQELSCHGDILAKRSAASPAAPEIAVATYHPSGQDQEIGTSTLISENSEIGTKVGQSVLGVAPVLLTATALYRYTPIGGWIRKLAGTNPNSMSNINGGVMDGYFGDSENYISYQPI</sequence>
<protein>
    <submittedName>
        <fullName evidence="1">PIR protein</fullName>
    </submittedName>
</protein>
<evidence type="ECO:0000313" key="1">
    <source>
        <dbReference type="EMBL" id="SBT84684.1"/>
    </source>
</evidence>
<organism evidence="1 2">
    <name type="scientific">Plasmodium ovale</name>
    <name type="common">malaria parasite P. ovale</name>
    <dbReference type="NCBI Taxonomy" id="36330"/>
    <lineage>
        <taxon>Eukaryota</taxon>
        <taxon>Sar</taxon>
        <taxon>Alveolata</taxon>
        <taxon>Apicomplexa</taxon>
        <taxon>Aconoidasida</taxon>
        <taxon>Haemosporida</taxon>
        <taxon>Plasmodiidae</taxon>
        <taxon>Plasmodium</taxon>
        <taxon>Plasmodium (Plasmodium)</taxon>
    </lineage>
</organism>
<evidence type="ECO:0000313" key="2">
    <source>
        <dbReference type="Proteomes" id="UP000242942"/>
    </source>
</evidence>
<dbReference type="Proteomes" id="UP000242942">
    <property type="component" value="Unassembled WGS sequence"/>
</dbReference>
<dbReference type="Pfam" id="PF05795">
    <property type="entry name" value="Plasmodium_Vir"/>
    <property type="match status" value="1"/>
</dbReference>
<name>A0A1D3JFK9_PLAOA</name>
<gene>
    <name evidence="1" type="primary">PocGH01_00217500</name>
    <name evidence="1" type="ORF">POCGH01_00217500</name>
</gene>
<dbReference type="VEuPathDB" id="PlasmoDB:POWCR01_000170400"/>
<dbReference type="EMBL" id="FLRI01000558">
    <property type="protein sequence ID" value="SBT84684.1"/>
    <property type="molecule type" value="Genomic_DNA"/>
</dbReference>
<dbReference type="AlphaFoldDB" id="A0A1D3JFK9"/>
<dbReference type="InterPro" id="IPR008780">
    <property type="entry name" value="Plasmodium_Vir"/>
</dbReference>
<dbReference type="VEuPathDB" id="PlasmoDB:PocGH01_00217500"/>
<dbReference type="OrthoDB" id="386729at2759"/>
<accession>A0A1D3JFK9</accession>
<keyword evidence="2" id="KW-1185">Reference proteome</keyword>